<organism evidence="5 6">
    <name type="scientific">Albugo candida</name>
    <dbReference type="NCBI Taxonomy" id="65357"/>
    <lineage>
        <taxon>Eukaryota</taxon>
        <taxon>Sar</taxon>
        <taxon>Stramenopiles</taxon>
        <taxon>Oomycota</taxon>
        <taxon>Peronosporomycetes</taxon>
        <taxon>Albuginales</taxon>
        <taxon>Albuginaceae</taxon>
        <taxon>Albugo</taxon>
    </lineage>
</organism>
<dbReference type="InParanoid" id="A0A024GH16"/>
<dbReference type="EMBL" id="CAIX01000118">
    <property type="protein sequence ID" value="CCI46182.1"/>
    <property type="molecule type" value="Genomic_DNA"/>
</dbReference>
<keyword evidence="6" id="KW-1185">Reference proteome</keyword>
<evidence type="ECO:0000313" key="6">
    <source>
        <dbReference type="Proteomes" id="UP000053237"/>
    </source>
</evidence>
<keyword evidence="1" id="KW-0001">2Fe-2S</keyword>
<dbReference type="InterPro" id="IPR036010">
    <property type="entry name" value="2Fe-2S_ferredoxin-like_sf"/>
</dbReference>
<dbReference type="GO" id="GO:0051537">
    <property type="term" value="F:2 iron, 2 sulfur cluster binding"/>
    <property type="evidence" value="ECO:0007669"/>
    <property type="project" value="UniProtKB-KW"/>
</dbReference>
<accession>A0A024GH16</accession>
<keyword evidence="2" id="KW-0479">Metal-binding</keyword>
<dbReference type="STRING" id="65357.A0A024GH16"/>
<proteinExistence type="predicted"/>
<evidence type="ECO:0000256" key="4">
    <source>
        <dbReference type="ARBA" id="ARBA00023014"/>
    </source>
</evidence>
<dbReference type="PANTHER" id="PTHR23426:SF67">
    <property type="entry name" value="2FE-2S FERREDOXIN-TYPE DOMAIN-CONTAINING PROTEIN"/>
    <property type="match status" value="1"/>
</dbReference>
<sequence length="195" mass="21922">MRTSVRILSRRIGYPAPHRRSIGGITPPSEISTPKVSDNLVGVTLIDYSGNRQYVQGRVGQTLCQACQMSKIDLLKDDSNGGGDRHSAVRSDYYTESLFGEGSVSPISHVIVSNEWMSRLPRPNDQEQQILDVYVPAEDRSSNSRLGTEIILTKEMDGLVVAVPEAPPFETYQYDHEYEVEDDEEDEQNLYAQQR</sequence>
<evidence type="ECO:0000256" key="1">
    <source>
        <dbReference type="ARBA" id="ARBA00022714"/>
    </source>
</evidence>
<evidence type="ECO:0000313" key="5">
    <source>
        <dbReference type="EMBL" id="CCI46182.1"/>
    </source>
</evidence>
<dbReference type="OrthoDB" id="268593at2759"/>
<keyword evidence="3" id="KW-0408">Iron</keyword>
<keyword evidence="4" id="KW-0411">Iron-sulfur</keyword>
<dbReference type="Proteomes" id="UP000053237">
    <property type="component" value="Unassembled WGS sequence"/>
</dbReference>
<dbReference type="GO" id="GO:0046872">
    <property type="term" value="F:metal ion binding"/>
    <property type="evidence" value="ECO:0007669"/>
    <property type="project" value="UniProtKB-KW"/>
</dbReference>
<protein>
    <submittedName>
        <fullName evidence="5">Uncharacterized protein</fullName>
    </submittedName>
</protein>
<reference evidence="5 6" key="1">
    <citation type="submission" date="2012-05" db="EMBL/GenBank/DDBJ databases">
        <title>Recombination and specialization in a pathogen metapopulation.</title>
        <authorList>
            <person name="Gardiner A."/>
            <person name="Kemen E."/>
            <person name="Schultz-Larsen T."/>
            <person name="MacLean D."/>
            <person name="Van Oosterhout C."/>
            <person name="Jones J.D.G."/>
        </authorList>
    </citation>
    <scope>NUCLEOTIDE SEQUENCE [LARGE SCALE GENOMIC DNA]</scope>
    <source>
        <strain evidence="5 6">Ac Nc2</strain>
    </source>
</reference>
<name>A0A024GH16_9STRA</name>
<evidence type="ECO:0000256" key="3">
    <source>
        <dbReference type="ARBA" id="ARBA00023004"/>
    </source>
</evidence>
<dbReference type="PANTHER" id="PTHR23426">
    <property type="entry name" value="FERREDOXIN/ADRENODOXIN"/>
    <property type="match status" value="1"/>
</dbReference>
<evidence type="ECO:0000256" key="2">
    <source>
        <dbReference type="ARBA" id="ARBA00022723"/>
    </source>
</evidence>
<dbReference type="InterPro" id="IPR012675">
    <property type="entry name" value="Beta-grasp_dom_sf"/>
</dbReference>
<dbReference type="GO" id="GO:0009055">
    <property type="term" value="F:electron transfer activity"/>
    <property type="evidence" value="ECO:0007669"/>
    <property type="project" value="TreeGrafter"/>
</dbReference>
<dbReference type="GO" id="GO:0005739">
    <property type="term" value="C:mitochondrion"/>
    <property type="evidence" value="ECO:0007669"/>
    <property type="project" value="TreeGrafter"/>
</dbReference>
<dbReference type="Gene3D" id="3.10.20.30">
    <property type="match status" value="1"/>
</dbReference>
<comment type="caution">
    <text evidence="5">The sequence shown here is derived from an EMBL/GenBank/DDBJ whole genome shotgun (WGS) entry which is preliminary data.</text>
</comment>
<dbReference type="GO" id="GO:0140647">
    <property type="term" value="P:P450-containing electron transport chain"/>
    <property type="evidence" value="ECO:0007669"/>
    <property type="project" value="InterPro"/>
</dbReference>
<dbReference type="SUPFAM" id="SSF54292">
    <property type="entry name" value="2Fe-2S ferredoxin-like"/>
    <property type="match status" value="1"/>
</dbReference>
<gene>
    <name evidence="5" type="ORF">BN9_071110</name>
</gene>
<dbReference type="AlphaFoldDB" id="A0A024GH16"/>
<dbReference type="InterPro" id="IPR001055">
    <property type="entry name" value="Adrenodoxin-like"/>
</dbReference>